<dbReference type="RefSeq" id="WP_281464179.1">
    <property type="nucleotide sequence ID" value="NZ_CP124535.1"/>
</dbReference>
<dbReference type="InterPro" id="IPR000086">
    <property type="entry name" value="NUDIX_hydrolase_dom"/>
</dbReference>
<dbReference type="EMBL" id="CP124535">
    <property type="protein sequence ID" value="WGV15048.1"/>
    <property type="molecule type" value="Genomic_DNA"/>
</dbReference>
<dbReference type="InterPro" id="IPR020476">
    <property type="entry name" value="Nudix_hydrolase"/>
</dbReference>
<accession>A0ABY8Q341</accession>
<dbReference type="Pfam" id="PF00293">
    <property type="entry name" value="NUDIX"/>
    <property type="match status" value="1"/>
</dbReference>
<evidence type="ECO:0000313" key="6">
    <source>
        <dbReference type="Proteomes" id="UP001230978"/>
    </source>
</evidence>
<proteinExistence type="inferred from homology"/>
<dbReference type="CDD" id="cd04682">
    <property type="entry name" value="NUDIX_Hydrolase"/>
    <property type="match status" value="1"/>
</dbReference>
<evidence type="ECO:0000256" key="3">
    <source>
        <dbReference type="RuleBase" id="RU003476"/>
    </source>
</evidence>
<keyword evidence="2 3" id="KW-0378">Hydrolase</keyword>
<feature type="domain" description="Nudix hydrolase" evidence="4">
    <location>
        <begin position="5"/>
        <end position="138"/>
    </location>
</feature>
<comment type="cofactor">
    <cofactor evidence="1">
        <name>Mg(2+)</name>
        <dbReference type="ChEBI" id="CHEBI:18420"/>
    </cofactor>
</comment>
<protein>
    <submittedName>
        <fullName evidence="5">NUDIX hydrolase</fullName>
    </submittedName>
</protein>
<dbReference type="Gene3D" id="3.90.79.10">
    <property type="entry name" value="Nucleoside Triphosphate Pyrophosphohydrolase"/>
    <property type="match status" value="1"/>
</dbReference>
<evidence type="ECO:0000256" key="1">
    <source>
        <dbReference type="ARBA" id="ARBA00001946"/>
    </source>
</evidence>
<dbReference type="PRINTS" id="PR00502">
    <property type="entry name" value="NUDIXFAMILY"/>
</dbReference>
<dbReference type="InterPro" id="IPR015797">
    <property type="entry name" value="NUDIX_hydrolase-like_dom_sf"/>
</dbReference>
<comment type="similarity">
    <text evidence="3">Belongs to the Nudix hydrolase family.</text>
</comment>
<gene>
    <name evidence="5" type="ORF">QF092_12225</name>
</gene>
<evidence type="ECO:0000313" key="5">
    <source>
        <dbReference type="EMBL" id="WGV15048.1"/>
    </source>
</evidence>
<evidence type="ECO:0000259" key="4">
    <source>
        <dbReference type="PROSITE" id="PS51462"/>
    </source>
</evidence>
<dbReference type="GO" id="GO:0016787">
    <property type="term" value="F:hydrolase activity"/>
    <property type="evidence" value="ECO:0007669"/>
    <property type="project" value="UniProtKB-KW"/>
</dbReference>
<reference evidence="5 6" key="1">
    <citation type="submission" date="2023-04" db="EMBL/GenBank/DDBJ databases">
        <title>YMD61, complete Genome.</title>
        <authorList>
            <person name="Zhang J."/>
        </authorList>
    </citation>
    <scope>NUCLEOTIDE SEQUENCE [LARGE SCALE GENOMIC DNA]</scope>
    <source>
        <strain evidence="5 6">YMD61</strain>
    </source>
</reference>
<dbReference type="PROSITE" id="PS51462">
    <property type="entry name" value="NUDIX"/>
    <property type="match status" value="1"/>
</dbReference>
<dbReference type="InterPro" id="IPR020084">
    <property type="entry name" value="NUDIX_hydrolase_CS"/>
</dbReference>
<dbReference type="PROSITE" id="PS00893">
    <property type="entry name" value="NUDIX_BOX"/>
    <property type="match status" value="1"/>
</dbReference>
<dbReference type="Proteomes" id="UP001230978">
    <property type="component" value="Chromosome"/>
</dbReference>
<evidence type="ECO:0000256" key="2">
    <source>
        <dbReference type="ARBA" id="ARBA00022801"/>
    </source>
</evidence>
<name>A0ABY8Q341_9RHOB</name>
<sequence length="144" mass="15522">MITESGFVGAKAALFCGDALLACLRDDRPGLPWPGMWDLPGGGRDGNETAETCLLRELQEEFGLRLPATRLIFRAVFPGLVDPARPAVFFAGHITQAEVAAVRFGAEGQGWALMLIDDFLNHPKAIPGLKARVRRALTALAIPQ</sequence>
<keyword evidence="6" id="KW-1185">Reference proteome</keyword>
<dbReference type="SUPFAM" id="SSF55811">
    <property type="entry name" value="Nudix"/>
    <property type="match status" value="1"/>
</dbReference>
<organism evidence="5 6">
    <name type="scientific">Fuscovulum ytuae</name>
    <dbReference type="NCBI Taxonomy" id="3042299"/>
    <lineage>
        <taxon>Bacteria</taxon>
        <taxon>Pseudomonadati</taxon>
        <taxon>Pseudomonadota</taxon>
        <taxon>Alphaproteobacteria</taxon>
        <taxon>Rhodobacterales</taxon>
        <taxon>Paracoccaceae</taxon>
        <taxon>Fuscovulum</taxon>
    </lineage>
</organism>